<dbReference type="PANTHER" id="PTHR10924:SF4">
    <property type="entry name" value="GH15861P"/>
    <property type="match status" value="1"/>
</dbReference>
<accession>A0AAV2R0S6</accession>
<evidence type="ECO:0000256" key="4">
    <source>
        <dbReference type="ARBA" id="ARBA00023136"/>
    </source>
</evidence>
<name>A0AAV2R0S6_MEGNR</name>
<evidence type="ECO:0000256" key="5">
    <source>
        <dbReference type="SAM" id="Phobius"/>
    </source>
</evidence>
<keyword evidence="3 5" id="KW-1133">Transmembrane helix</keyword>
<comment type="subcellular location">
    <subcellularLocation>
        <location evidence="1">Membrane</location>
        <topology evidence="1">Multi-pass membrane protein</topology>
    </subcellularLocation>
</comment>
<dbReference type="PANTHER" id="PTHR10924">
    <property type="entry name" value="MAJOR FACILITATOR SUPERFAMILY PROTEIN-RELATED"/>
    <property type="match status" value="1"/>
</dbReference>
<dbReference type="GO" id="GO:0016020">
    <property type="term" value="C:membrane"/>
    <property type="evidence" value="ECO:0007669"/>
    <property type="project" value="UniProtKB-SubCell"/>
</dbReference>
<dbReference type="GO" id="GO:0020037">
    <property type="term" value="F:heme binding"/>
    <property type="evidence" value="ECO:0007669"/>
    <property type="project" value="TreeGrafter"/>
</dbReference>
<evidence type="ECO:0000256" key="2">
    <source>
        <dbReference type="ARBA" id="ARBA00022692"/>
    </source>
</evidence>
<dbReference type="GO" id="GO:0097037">
    <property type="term" value="P:heme export"/>
    <property type="evidence" value="ECO:0007669"/>
    <property type="project" value="TreeGrafter"/>
</dbReference>
<comment type="caution">
    <text evidence="6">The sequence shown here is derived from an EMBL/GenBank/DDBJ whole genome shotgun (WGS) entry which is preliminary data.</text>
</comment>
<evidence type="ECO:0000256" key="1">
    <source>
        <dbReference type="ARBA" id="ARBA00004141"/>
    </source>
</evidence>
<keyword evidence="4 5" id="KW-0472">Membrane</keyword>
<protein>
    <submittedName>
        <fullName evidence="6">Uncharacterized protein</fullName>
    </submittedName>
</protein>
<evidence type="ECO:0000313" key="7">
    <source>
        <dbReference type="Proteomes" id="UP001497623"/>
    </source>
</evidence>
<dbReference type="SUPFAM" id="SSF103473">
    <property type="entry name" value="MFS general substrate transporter"/>
    <property type="match status" value="1"/>
</dbReference>
<feature type="transmembrane region" description="Helical" evidence="5">
    <location>
        <begin position="78"/>
        <end position="98"/>
    </location>
</feature>
<dbReference type="EMBL" id="CAXKWB010012961">
    <property type="protein sequence ID" value="CAL4106107.1"/>
    <property type="molecule type" value="Genomic_DNA"/>
</dbReference>
<dbReference type="InterPro" id="IPR036259">
    <property type="entry name" value="MFS_trans_sf"/>
</dbReference>
<feature type="non-terminal residue" evidence="6">
    <location>
        <position position="105"/>
    </location>
</feature>
<dbReference type="Proteomes" id="UP001497623">
    <property type="component" value="Unassembled WGS sequence"/>
</dbReference>
<reference evidence="6 7" key="1">
    <citation type="submission" date="2024-05" db="EMBL/GenBank/DDBJ databases">
        <authorList>
            <person name="Wallberg A."/>
        </authorList>
    </citation>
    <scope>NUCLEOTIDE SEQUENCE [LARGE SCALE GENOMIC DNA]</scope>
</reference>
<evidence type="ECO:0000256" key="3">
    <source>
        <dbReference type="ARBA" id="ARBA00022989"/>
    </source>
</evidence>
<organism evidence="6 7">
    <name type="scientific">Meganyctiphanes norvegica</name>
    <name type="common">Northern krill</name>
    <name type="synonym">Thysanopoda norvegica</name>
    <dbReference type="NCBI Taxonomy" id="48144"/>
    <lineage>
        <taxon>Eukaryota</taxon>
        <taxon>Metazoa</taxon>
        <taxon>Ecdysozoa</taxon>
        <taxon>Arthropoda</taxon>
        <taxon>Crustacea</taxon>
        <taxon>Multicrustacea</taxon>
        <taxon>Malacostraca</taxon>
        <taxon>Eumalacostraca</taxon>
        <taxon>Eucarida</taxon>
        <taxon>Euphausiacea</taxon>
        <taxon>Euphausiidae</taxon>
        <taxon>Meganyctiphanes</taxon>
    </lineage>
</organism>
<keyword evidence="2 5" id="KW-0812">Transmembrane</keyword>
<sequence length="105" mass="12324">MPTNTVVRLDKTGTFLYSAHYTLSICGDVEFKVYPIRYVILILFVMYSMSNAFQWIQYSIIANIIVDYYDVKFGMVDWLSMIYMVSYIPLIFPASWFLQAKGMIQ</sequence>
<proteinExistence type="predicted"/>
<dbReference type="AlphaFoldDB" id="A0AAV2R0S6"/>
<evidence type="ECO:0000313" key="6">
    <source>
        <dbReference type="EMBL" id="CAL4106107.1"/>
    </source>
</evidence>
<dbReference type="InterPro" id="IPR049680">
    <property type="entry name" value="FLVCR1-2_SLC49-like"/>
</dbReference>
<feature type="transmembrane region" description="Helical" evidence="5">
    <location>
        <begin position="38"/>
        <end position="58"/>
    </location>
</feature>
<gene>
    <name evidence="6" type="ORF">MNOR_LOCUS18258</name>
</gene>
<dbReference type="GO" id="GO:0015232">
    <property type="term" value="F:heme transmembrane transporter activity"/>
    <property type="evidence" value="ECO:0007669"/>
    <property type="project" value="TreeGrafter"/>
</dbReference>
<keyword evidence="7" id="KW-1185">Reference proteome</keyword>